<reference evidence="2" key="1">
    <citation type="submission" date="2017-09" db="EMBL/GenBank/DDBJ databases">
        <title>Depth-based differentiation of microbial function through sediment-hosted aquifers and enrichment of novel symbionts in the deep terrestrial subsurface.</title>
        <authorList>
            <person name="Probst A.J."/>
            <person name="Ladd B."/>
            <person name="Jarett J.K."/>
            <person name="Geller-Mcgrath D.E."/>
            <person name="Sieber C.M.K."/>
            <person name="Emerson J.B."/>
            <person name="Anantharaman K."/>
            <person name="Thomas B.C."/>
            <person name="Malmstrom R."/>
            <person name="Stieglmeier M."/>
            <person name="Klingl A."/>
            <person name="Woyke T."/>
            <person name="Ryan C.M."/>
            <person name="Banfield J.F."/>
        </authorList>
    </citation>
    <scope>NUCLEOTIDE SEQUENCE [LARGE SCALE GENOMIC DNA]</scope>
</reference>
<evidence type="ECO:0000313" key="1">
    <source>
        <dbReference type="EMBL" id="PJE69101.1"/>
    </source>
</evidence>
<sequence>MELARSTNGTVLEKIAGKAPMRLASFNKEDATPFLERRFEIQAEIQGSFHPIYSVYCVEAGSCHRAQRIAEKKFHKFAKN</sequence>
<dbReference type="Proteomes" id="UP000229500">
    <property type="component" value="Unassembled WGS sequence"/>
</dbReference>
<gene>
    <name evidence="1" type="ORF">COU96_01555</name>
</gene>
<evidence type="ECO:0000313" key="2">
    <source>
        <dbReference type="Proteomes" id="UP000229500"/>
    </source>
</evidence>
<proteinExistence type="predicted"/>
<comment type="caution">
    <text evidence="1">The sequence shown here is derived from an EMBL/GenBank/DDBJ whole genome shotgun (WGS) entry which is preliminary data.</text>
</comment>
<dbReference type="AlphaFoldDB" id="A0A2M8L5I7"/>
<dbReference type="EMBL" id="PFEL01000061">
    <property type="protein sequence ID" value="PJE69101.1"/>
    <property type="molecule type" value="Genomic_DNA"/>
</dbReference>
<organism evidence="1 2">
    <name type="scientific">Candidatus Shapirobacteria bacterium CG10_big_fil_rev_8_21_14_0_10_38_14</name>
    <dbReference type="NCBI Taxonomy" id="1974483"/>
    <lineage>
        <taxon>Bacteria</taxon>
        <taxon>Candidatus Shapironibacteriota</taxon>
    </lineage>
</organism>
<protein>
    <submittedName>
        <fullName evidence="1">Uncharacterized protein</fullName>
    </submittedName>
</protein>
<name>A0A2M8L5I7_9BACT</name>
<accession>A0A2M8L5I7</accession>